<dbReference type="InterPro" id="IPR023562">
    <property type="entry name" value="ClpP/TepA"/>
</dbReference>
<dbReference type="CDD" id="cd07017">
    <property type="entry name" value="S14_ClpP_2"/>
    <property type="match status" value="1"/>
</dbReference>
<name>A0A6N9V467_STRMI</name>
<dbReference type="FunFam" id="3.90.226.10:FF:000002">
    <property type="entry name" value="ATP-dependent Clp protease proteolytic subunit"/>
    <property type="match status" value="1"/>
</dbReference>
<keyword evidence="2" id="KW-0720">Serine protease</keyword>
<dbReference type="InterPro" id="IPR001907">
    <property type="entry name" value="ClpP"/>
</dbReference>
<dbReference type="InterPro" id="IPR029045">
    <property type="entry name" value="ClpP/crotonase-like_dom_sf"/>
</dbReference>
<comment type="function">
    <text evidence="2">Cleaves peptides in various proteins in a process that requires ATP hydrolysis. Has a chymotrypsin-like activity. Plays a major role in the degradation of misfolded proteins.</text>
</comment>
<sequence>MIRPAARHVLPEFTERTTTGTRTQDPYSKLLSERIVFLGSPIDDTAAGDLIAQLMYLEHADPDRPLSLYINCPGGSFGAMAAVYDTMRFLTCDVETFCLGQAGSYAAALLAAGAPGRRHALPGARVVIRQPALEEPLRGQPSDLEIHARELVRTREQFTAMLVRHTGRTAERVAADIERDTVLDAPAALAYGLVDHVVENRKLSQPPHDVR</sequence>
<evidence type="ECO:0000256" key="1">
    <source>
        <dbReference type="ARBA" id="ARBA00007039"/>
    </source>
</evidence>
<dbReference type="NCBIfam" id="NF009205">
    <property type="entry name" value="PRK12553.1"/>
    <property type="match status" value="1"/>
</dbReference>
<dbReference type="SUPFAM" id="SSF52096">
    <property type="entry name" value="ClpP/crotonase"/>
    <property type="match status" value="1"/>
</dbReference>
<dbReference type="Proteomes" id="UP000471648">
    <property type="component" value="Unassembled WGS sequence"/>
</dbReference>
<comment type="catalytic activity">
    <reaction evidence="2">
        <text>Hydrolysis of proteins to small peptides in the presence of ATP and magnesium. alpha-casein is the usual test substrate. In the absence of ATP, only oligopeptides shorter than five residues are hydrolyzed (such as succinyl-Leu-Tyr-|-NHMec, and Leu-Tyr-Leu-|-Tyr-Trp, in which cleavage of the -Tyr-|-Leu- and -Tyr-|-Trp bonds also occurs).</text>
        <dbReference type="EC" id="3.4.21.92"/>
    </reaction>
</comment>
<evidence type="ECO:0000313" key="5">
    <source>
        <dbReference type="Proteomes" id="UP000471648"/>
    </source>
</evidence>
<dbReference type="GO" id="GO:0051117">
    <property type="term" value="F:ATPase binding"/>
    <property type="evidence" value="ECO:0007669"/>
    <property type="project" value="TreeGrafter"/>
</dbReference>
<keyword evidence="2 4" id="KW-0645">Protease</keyword>
<dbReference type="GO" id="GO:0006515">
    <property type="term" value="P:protein quality control for misfolded or incompletely synthesized proteins"/>
    <property type="evidence" value="ECO:0007669"/>
    <property type="project" value="TreeGrafter"/>
</dbReference>
<dbReference type="HAMAP" id="MF_00444">
    <property type="entry name" value="ClpP"/>
    <property type="match status" value="1"/>
</dbReference>
<comment type="subunit">
    <text evidence="2">Fourteen ClpP subunits assemble into 2 heptameric rings which stack back to back to give a disk-like structure with a central cavity, resembling the structure of eukaryotic proteasomes.</text>
</comment>
<evidence type="ECO:0000256" key="3">
    <source>
        <dbReference type="RuleBase" id="RU003567"/>
    </source>
</evidence>
<protein>
    <recommendedName>
        <fullName evidence="2 3">ATP-dependent Clp protease proteolytic subunit</fullName>
        <ecNumber evidence="2">3.4.21.92</ecNumber>
    </recommendedName>
    <alternativeName>
        <fullName evidence="2">Endopeptidase Clp</fullName>
    </alternativeName>
</protein>
<organism evidence="4 5">
    <name type="scientific">Streptomyces microflavus</name>
    <name type="common">Streptomyces lipmanii</name>
    <dbReference type="NCBI Taxonomy" id="1919"/>
    <lineage>
        <taxon>Bacteria</taxon>
        <taxon>Bacillati</taxon>
        <taxon>Actinomycetota</taxon>
        <taxon>Actinomycetes</taxon>
        <taxon>Kitasatosporales</taxon>
        <taxon>Streptomycetaceae</taxon>
        <taxon>Streptomyces</taxon>
    </lineage>
</organism>
<evidence type="ECO:0000256" key="2">
    <source>
        <dbReference type="HAMAP-Rule" id="MF_00444"/>
    </source>
</evidence>
<dbReference type="PANTHER" id="PTHR10381">
    <property type="entry name" value="ATP-DEPENDENT CLP PROTEASE PROTEOLYTIC SUBUNIT"/>
    <property type="match status" value="1"/>
</dbReference>
<proteinExistence type="inferred from homology"/>
<comment type="subcellular location">
    <subcellularLocation>
        <location evidence="2">Cytoplasm</location>
    </subcellularLocation>
</comment>
<comment type="caution">
    <text evidence="4">The sequence shown here is derived from an EMBL/GenBank/DDBJ whole genome shotgun (WGS) entry which is preliminary data.</text>
</comment>
<accession>A0A6N9V467</accession>
<evidence type="ECO:0000313" key="4">
    <source>
        <dbReference type="EMBL" id="NEB65879.1"/>
    </source>
</evidence>
<gene>
    <name evidence="2" type="primary">clpP</name>
    <name evidence="4" type="ORF">G3I39_02155</name>
</gene>
<feature type="active site" description="Nucleophile" evidence="2">
    <location>
        <position position="104"/>
    </location>
</feature>
<dbReference type="EC" id="3.4.21.92" evidence="2"/>
<comment type="caution">
    <text evidence="2">Lacks conserved residue(s) required for the propagation of feature annotation.</text>
</comment>
<dbReference type="GO" id="GO:0005737">
    <property type="term" value="C:cytoplasm"/>
    <property type="evidence" value="ECO:0007669"/>
    <property type="project" value="UniProtKB-SubCell"/>
</dbReference>
<dbReference type="RefSeq" id="WP_055560266.1">
    <property type="nucleotide sequence ID" value="NZ_CP109320.1"/>
</dbReference>
<keyword evidence="2" id="KW-0963">Cytoplasm</keyword>
<comment type="similarity">
    <text evidence="1 2 3">Belongs to the peptidase S14 family.</text>
</comment>
<dbReference type="Gene3D" id="3.90.226.10">
    <property type="entry name" value="2-enoyl-CoA Hydratase, Chain A, domain 1"/>
    <property type="match status" value="1"/>
</dbReference>
<dbReference type="GO" id="GO:0004252">
    <property type="term" value="F:serine-type endopeptidase activity"/>
    <property type="evidence" value="ECO:0007669"/>
    <property type="project" value="UniProtKB-UniRule"/>
</dbReference>
<dbReference type="AlphaFoldDB" id="A0A6N9V467"/>
<reference evidence="4 5" key="1">
    <citation type="submission" date="2020-01" db="EMBL/GenBank/DDBJ databases">
        <title>Insect and environment-associated Actinomycetes.</title>
        <authorList>
            <person name="Currrie C."/>
            <person name="Chevrette M."/>
            <person name="Carlson C."/>
            <person name="Stubbendieck R."/>
            <person name="Wendt-Pienkowski E."/>
        </authorList>
    </citation>
    <scope>NUCLEOTIDE SEQUENCE [LARGE SCALE GENOMIC DNA]</scope>
    <source>
        <strain evidence="4 5">SID14438</strain>
    </source>
</reference>
<dbReference type="PANTHER" id="PTHR10381:SF26">
    <property type="entry name" value="ATP-DEPENDENT CLP PROTEASE PROTEOLYTIC SUBUNIT-LIKE-RELATED"/>
    <property type="match status" value="1"/>
</dbReference>
<dbReference type="EMBL" id="JAAGME010000119">
    <property type="protein sequence ID" value="NEB65879.1"/>
    <property type="molecule type" value="Genomic_DNA"/>
</dbReference>
<keyword evidence="2" id="KW-0378">Hydrolase</keyword>
<dbReference type="GO" id="GO:0004176">
    <property type="term" value="F:ATP-dependent peptidase activity"/>
    <property type="evidence" value="ECO:0007669"/>
    <property type="project" value="InterPro"/>
</dbReference>
<dbReference type="PRINTS" id="PR00127">
    <property type="entry name" value="CLPPROTEASEP"/>
</dbReference>
<dbReference type="GO" id="GO:0009368">
    <property type="term" value="C:endopeptidase Clp complex"/>
    <property type="evidence" value="ECO:0007669"/>
    <property type="project" value="TreeGrafter"/>
</dbReference>
<dbReference type="Pfam" id="PF00574">
    <property type="entry name" value="CLP_protease"/>
    <property type="match status" value="1"/>
</dbReference>